<dbReference type="STRING" id="1294262.GCA_001316085_01154"/>
<reference evidence="3 5" key="2">
    <citation type="journal article" date="2020" name="Int. J. Syst. Evol. Microbiol.">
        <title>Sulfuracidifex tepidarius gen. nov., sp. nov. and transfer of Sulfolobus metallicus Huber and Stetter 1992 to the genus Sulfuracidifex as Sulfuracidifex metallicus comb. nov.</title>
        <authorList>
            <person name="Itoh T."/>
            <person name="Miura T."/>
            <person name="Sakai H.D."/>
            <person name="Kato S."/>
            <person name="Ohkuma M."/>
            <person name="Takashina T."/>
        </authorList>
    </citation>
    <scope>NUCLEOTIDE SEQUENCE [LARGE SCALE GENOMIC DNA]</scope>
    <source>
        <strain evidence="3 5">IC-006</strain>
        <strain evidence="4">IC-007</strain>
    </source>
</reference>
<organism evidence="3 5">
    <name type="scientific">Sulfuracidifex tepidarius</name>
    <dbReference type="NCBI Taxonomy" id="1294262"/>
    <lineage>
        <taxon>Archaea</taxon>
        <taxon>Thermoproteota</taxon>
        <taxon>Thermoprotei</taxon>
        <taxon>Sulfolobales</taxon>
        <taxon>Sulfolobaceae</taxon>
        <taxon>Sulfuracidifex</taxon>
    </lineage>
</organism>
<dbReference type="PANTHER" id="PTHR42252">
    <property type="entry name" value="DUF5616 DOMAIN-CONTAINING PROTEIN"/>
    <property type="match status" value="1"/>
</dbReference>
<dbReference type="RefSeq" id="WP_054845573.1">
    <property type="nucleotide sequence ID" value="NZ_AP018929.1"/>
</dbReference>
<dbReference type="EMBL" id="AP018929">
    <property type="protein sequence ID" value="BBG23899.1"/>
    <property type="molecule type" value="Genomic_DNA"/>
</dbReference>
<gene>
    <name evidence="3" type="ORF">IC006_1197</name>
    <name evidence="4" type="ORF">IC007_1172</name>
</gene>
<dbReference type="AlphaFoldDB" id="A0A510DUP7"/>
<feature type="domain" description="DUF434" evidence="1">
    <location>
        <begin position="7"/>
        <end position="62"/>
    </location>
</feature>
<dbReference type="EMBL" id="AP018930">
    <property type="protein sequence ID" value="BBG26654.1"/>
    <property type="molecule type" value="Genomic_DNA"/>
</dbReference>
<dbReference type="KEGG" id="step:IC006_1197"/>
<dbReference type="GeneID" id="41717517"/>
<dbReference type="InterPro" id="IPR041652">
    <property type="entry name" value="DUF5616"/>
</dbReference>
<accession>A0A510DUP7</accession>
<evidence type="ECO:0000313" key="6">
    <source>
        <dbReference type="Proteomes" id="UP000325030"/>
    </source>
</evidence>
<proteinExistence type="predicted"/>
<dbReference type="Pfam" id="PF04256">
    <property type="entry name" value="DUF434"/>
    <property type="match status" value="1"/>
</dbReference>
<evidence type="ECO:0000313" key="3">
    <source>
        <dbReference type="EMBL" id="BBG23899.1"/>
    </source>
</evidence>
<keyword evidence="5" id="KW-1185">Reference proteome</keyword>
<dbReference type="PANTHER" id="PTHR42252:SF1">
    <property type="entry name" value="DUF434 DOMAIN-CONTAINING PROTEIN"/>
    <property type="match status" value="1"/>
</dbReference>
<dbReference type="InterPro" id="IPR007368">
    <property type="entry name" value="DUF434"/>
</dbReference>
<reference evidence="6" key="1">
    <citation type="submission" date="2018-09" db="EMBL/GenBank/DDBJ databases">
        <title>Complete Genome Sequencing of Sulfolobus sp. JCM 16834.</title>
        <authorList>
            <person name="Kato S."/>
            <person name="Itoh T."/>
            <person name="Ohkuma M."/>
        </authorList>
    </citation>
    <scope>NUCLEOTIDE SEQUENCE [LARGE SCALE GENOMIC DNA]</scope>
    <source>
        <strain evidence="6">IC-007</strain>
    </source>
</reference>
<evidence type="ECO:0000313" key="5">
    <source>
        <dbReference type="Proteomes" id="UP000322983"/>
    </source>
</evidence>
<evidence type="ECO:0000259" key="1">
    <source>
        <dbReference type="Pfam" id="PF04256"/>
    </source>
</evidence>
<evidence type="ECO:0008006" key="7">
    <source>
        <dbReference type="Google" id="ProtNLM"/>
    </source>
</evidence>
<evidence type="ECO:0000259" key="2">
    <source>
        <dbReference type="Pfam" id="PF18481"/>
    </source>
</evidence>
<evidence type="ECO:0000313" key="4">
    <source>
        <dbReference type="EMBL" id="BBG26654.1"/>
    </source>
</evidence>
<dbReference type="Pfam" id="PF18481">
    <property type="entry name" value="DUF5616"/>
    <property type="match status" value="1"/>
</dbReference>
<accession>A0A510E2C4</accession>
<name>A0A510DUP7_9CREN</name>
<feature type="domain" description="DUF5616" evidence="2">
    <location>
        <begin position="72"/>
        <end position="194"/>
    </location>
</feature>
<sequence>MTSSESRLNEAIQDYKFLLNRGYSRQVSLYVLTSRYLLSEEERLILYRCVHSDQEIARIKKREEESKNDSFKKVLVDGFNLAFSVISLSFGEAYTCDDGYIRDVGMGKFKKEKNLIISALTILNELCFSMNKECTFVLDAQVSKSGEIAKHMQVVGARTVLSKTVDSFLINSDSLVASNDFLILMKAKRIINLLSESTNLAKHVIDINSIKFHI</sequence>
<dbReference type="OrthoDB" id="60095at2157"/>
<dbReference type="Proteomes" id="UP000325030">
    <property type="component" value="Chromosome"/>
</dbReference>
<protein>
    <recommendedName>
        <fullName evidence="7">DUF434 domain-containing protein</fullName>
    </recommendedName>
</protein>
<dbReference type="Proteomes" id="UP000322983">
    <property type="component" value="Chromosome"/>
</dbReference>